<dbReference type="STRING" id="307972.A0A2G8LL37"/>
<sequence>MTPAHIDLFKQLMTMLLVEISELKQTIPRNLLVTLIQFANAYPKPLLEGCLIPYMQRGTLGPHQADCMLKISKECLDNQSKICFKVEVDSETVNIIITILCAAGETQKKCPKFSKLFLAIVNKFKAKLTSDHKSLLLAAVERNETFLKKAIISALKKSMGKK</sequence>
<dbReference type="AlphaFoldDB" id="A0A2G8LL37"/>
<dbReference type="InterPro" id="IPR021025">
    <property type="entry name" value="Fanconi_anaemia_gr_E_prot_C"/>
</dbReference>
<protein>
    <submittedName>
        <fullName evidence="2">Putative Fanconi anemia group E protein-like</fullName>
    </submittedName>
</protein>
<dbReference type="EMBL" id="MRZV01000044">
    <property type="protein sequence ID" value="PIK60969.1"/>
    <property type="molecule type" value="Genomic_DNA"/>
</dbReference>
<evidence type="ECO:0000313" key="2">
    <source>
        <dbReference type="EMBL" id="PIK60969.1"/>
    </source>
</evidence>
<dbReference type="Gene3D" id="1.25.40.480">
    <property type="match status" value="2"/>
</dbReference>
<organism evidence="2 3">
    <name type="scientific">Stichopus japonicus</name>
    <name type="common">Sea cucumber</name>
    <dbReference type="NCBI Taxonomy" id="307972"/>
    <lineage>
        <taxon>Eukaryota</taxon>
        <taxon>Metazoa</taxon>
        <taxon>Echinodermata</taxon>
        <taxon>Eleutherozoa</taxon>
        <taxon>Echinozoa</taxon>
        <taxon>Holothuroidea</taxon>
        <taxon>Aspidochirotacea</taxon>
        <taxon>Aspidochirotida</taxon>
        <taxon>Stichopodidae</taxon>
        <taxon>Apostichopus</taxon>
    </lineage>
</organism>
<proteinExistence type="predicted"/>
<dbReference type="Proteomes" id="UP000230750">
    <property type="component" value="Unassembled WGS sequence"/>
</dbReference>
<dbReference type="Pfam" id="PF11510">
    <property type="entry name" value="FA_FANCE"/>
    <property type="match status" value="1"/>
</dbReference>
<name>A0A2G8LL37_STIJA</name>
<dbReference type="PANTHER" id="PTHR32094:SF5">
    <property type="entry name" value="FANCONI ANEMIA GROUP E PROTEIN"/>
    <property type="match status" value="1"/>
</dbReference>
<accession>A0A2G8LL37</accession>
<comment type="caution">
    <text evidence="2">The sequence shown here is derived from an EMBL/GenBank/DDBJ whole genome shotgun (WGS) entry which is preliminary data.</text>
</comment>
<keyword evidence="3" id="KW-1185">Reference proteome</keyword>
<evidence type="ECO:0000259" key="1">
    <source>
        <dbReference type="Pfam" id="PF11510"/>
    </source>
</evidence>
<dbReference type="OrthoDB" id="2449818at2759"/>
<evidence type="ECO:0000313" key="3">
    <source>
        <dbReference type="Proteomes" id="UP000230750"/>
    </source>
</evidence>
<reference evidence="2 3" key="1">
    <citation type="journal article" date="2017" name="PLoS Biol.">
        <title>The sea cucumber genome provides insights into morphological evolution and visceral regeneration.</title>
        <authorList>
            <person name="Zhang X."/>
            <person name="Sun L."/>
            <person name="Yuan J."/>
            <person name="Sun Y."/>
            <person name="Gao Y."/>
            <person name="Zhang L."/>
            <person name="Li S."/>
            <person name="Dai H."/>
            <person name="Hamel J.F."/>
            <person name="Liu C."/>
            <person name="Yu Y."/>
            <person name="Liu S."/>
            <person name="Lin W."/>
            <person name="Guo K."/>
            <person name="Jin S."/>
            <person name="Xu P."/>
            <person name="Storey K.B."/>
            <person name="Huan P."/>
            <person name="Zhang T."/>
            <person name="Zhou Y."/>
            <person name="Zhang J."/>
            <person name="Lin C."/>
            <person name="Li X."/>
            <person name="Xing L."/>
            <person name="Huo D."/>
            <person name="Sun M."/>
            <person name="Wang L."/>
            <person name="Mercier A."/>
            <person name="Li F."/>
            <person name="Yang H."/>
            <person name="Xiang J."/>
        </authorList>
    </citation>
    <scope>NUCLEOTIDE SEQUENCE [LARGE SCALE GENOMIC DNA]</scope>
    <source>
        <strain evidence="2">Shaxun</strain>
        <tissue evidence="2">Muscle</tissue>
    </source>
</reference>
<gene>
    <name evidence="2" type="ORF">BSL78_02144</name>
</gene>
<dbReference type="GO" id="GO:0043240">
    <property type="term" value="C:Fanconi anaemia nuclear complex"/>
    <property type="evidence" value="ECO:0007669"/>
    <property type="project" value="InterPro"/>
</dbReference>
<feature type="domain" description="Fanconi Anaemia group E protein C-terminal" evidence="1">
    <location>
        <begin position="78"/>
        <end position="157"/>
    </location>
</feature>
<dbReference type="GO" id="GO:0036297">
    <property type="term" value="P:interstrand cross-link repair"/>
    <property type="evidence" value="ECO:0007669"/>
    <property type="project" value="InterPro"/>
</dbReference>
<dbReference type="PANTHER" id="PTHR32094">
    <property type="entry name" value="FANCONI ANEMIA GROUP E PROTEIN"/>
    <property type="match status" value="1"/>
</dbReference>
<dbReference type="InterPro" id="IPR039685">
    <property type="entry name" value="FANCE"/>
</dbReference>